<evidence type="ECO:0000256" key="1">
    <source>
        <dbReference type="SAM" id="SignalP"/>
    </source>
</evidence>
<evidence type="ECO:0000259" key="2">
    <source>
        <dbReference type="Pfam" id="PF01764"/>
    </source>
</evidence>
<accession>A0A1I7Z1D7</accession>
<dbReference type="InterPro" id="IPR029058">
    <property type="entry name" value="AB_hydrolase_fold"/>
</dbReference>
<feature type="signal peptide" evidence="1">
    <location>
        <begin position="1"/>
        <end position="16"/>
    </location>
</feature>
<dbReference type="Pfam" id="PF01764">
    <property type="entry name" value="Lipase_3"/>
    <property type="match status" value="1"/>
</dbReference>
<name>A0A1I7Z1D7_9BILA</name>
<proteinExistence type="predicted"/>
<evidence type="ECO:0000313" key="3">
    <source>
        <dbReference type="Proteomes" id="UP000095287"/>
    </source>
</evidence>
<dbReference type="Gene3D" id="3.40.50.1820">
    <property type="entry name" value="alpha/beta hydrolase"/>
    <property type="match status" value="1"/>
</dbReference>
<dbReference type="GO" id="GO:0006629">
    <property type="term" value="P:lipid metabolic process"/>
    <property type="evidence" value="ECO:0007669"/>
    <property type="project" value="InterPro"/>
</dbReference>
<dbReference type="InterPro" id="IPR002921">
    <property type="entry name" value="Fungal_lipase-type"/>
</dbReference>
<reference evidence="4" key="1">
    <citation type="submission" date="2016-11" db="UniProtKB">
        <authorList>
            <consortium name="WormBaseParasite"/>
        </authorList>
    </citation>
    <scope>IDENTIFICATION</scope>
</reference>
<keyword evidence="3" id="KW-1185">Reference proteome</keyword>
<dbReference type="PANTHER" id="PTHR45908">
    <property type="entry name" value="PROTEIN CBG11750-RELATED"/>
    <property type="match status" value="1"/>
</dbReference>
<sequence length="302" mass="34094">MRPLVLLCLLLASVVAVPTRRKTALPWDLDAPYQDKLPRTKLYPMSAAAYADDPRPCVKNTFGDDAEVIGSTTAKCDFVGDSCFAFTVASHVDQAIILSFRGTENSNELNQIMDQINFEHEKFVGGGKCGQWFINTFNALWNAGVKDNFLTARNKYPGYQVWVTGHNSGGSLASIASAYLVYTKMVSSDDLLLMTMGQPRTGDKDYADVHDKLVKHSYRIVHNRDESAHLPVKNWENYYHHGAEVWYPNMMKEDARYTVCPEGESDKCSDGDWITMNMLDDFYYFYVLTPTNKWGQSGCKPQ</sequence>
<dbReference type="CDD" id="cd00519">
    <property type="entry name" value="Lipase_3"/>
    <property type="match status" value="1"/>
</dbReference>
<evidence type="ECO:0000313" key="4">
    <source>
        <dbReference type="WBParaSite" id="L893_g21860.t1"/>
    </source>
</evidence>
<keyword evidence="1" id="KW-0732">Signal</keyword>
<feature type="domain" description="Fungal lipase-type" evidence="2">
    <location>
        <begin position="98"/>
        <end position="233"/>
    </location>
</feature>
<protein>
    <submittedName>
        <fullName evidence="4">Lipase_3 domain-containing protein</fullName>
    </submittedName>
</protein>
<feature type="chain" id="PRO_5009312833" evidence="1">
    <location>
        <begin position="17"/>
        <end position="302"/>
    </location>
</feature>
<dbReference type="SUPFAM" id="SSF53474">
    <property type="entry name" value="alpha/beta-Hydrolases"/>
    <property type="match status" value="1"/>
</dbReference>
<dbReference type="Proteomes" id="UP000095287">
    <property type="component" value="Unplaced"/>
</dbReference>
<dbReference type="WBParaSite" id="L893_g21860.t1">
    <property type="protein sequence ID" value="L893_g21860.t1"/>
    <property type="gene ID" value="L893_g21860"/>
</dbReference>
<dbReference type="PANTHER" id="PTHR45908:SF8">
    <property type="entry name" value="FUNGAL LIPASE-LIKE DOMAIN-CONTAINING PROTEIN"/>
    <property type="match status" value="1"/>
</dbReference>
<organism evidence="3 4">
    <name type="scientific">Steinernema glaseri</name>
    <dbReference type="NCBI Taxonomy" id="37863"/>
    <lineage>
        <taxon>Eukaryota</taxon>
        <taxon>Metazoa</taxon>
        <taxon>Ecdysozoa</taxon>
        <taxon>Nematoda</taxon>
        <taxon>Chromadorea</taxon>
        <taxon>Rhabditida</taxon>
        <taxon>Tylenchina</taxon>
        <taxon>Panagrolaimomorpha</taxon>
        <taxon>Strongyloidoidea</taxon>
        <taxon>Steinernematidae</taxon>
        <taxon>Steinernema</taxon>
    </lineage>
</organism>
<dbReference type="AlphaFoldDB" id="A0A1I7Z1D7"/>